<dbReference type="PROSITE" id="PS51217">
    <property type="entry name" value="UVRD_HELICASE_CTER"/>
    <property type="match status" value="1"/>
</dbReference>
<dbReference type="EC" id="5.6.2.4" evidence="8"/>
<feature type="region of interest" description="Disordered" evidence="11">
    <location>
        <begin position="853"/>
        <end position="901"/>
    </location>
</feature>
<dbReference type="GO" id="GO:0005829">
    <property type="term" value="C:cytosol"/>
    <property type="evidence" value="ECO:0007669"/>
    <property type="project" value="TreeGrafter"/>
</dbReference>
<dbReference type="GO" id="GO:0005524">
    <property type="term" value="F:ATP binding"/>
    <property type="evidence" value="ECO:0007669"/>
    <property type="project" value="UniProtKB-UniRule"/>
</dbReference>
<dbReference type="GO" id="GO:0033202">
    <property type="term" value="C:DNA helicase complex"/>
    <property type="evidence" value="ECO:0007669"/>
    <property type="project" value="TreeGrafter"/>
</dbReference>
<protein>
    <recommendedName>
        <fullName evidence="8">DNA 3'-5' helicase</fullName>
        <ecNumber evidence="8">5.6.2.4</ecNumber>
    </recommendedName>
</protein>
<comment type="catalytic activity">
    <reaction evidence="9">
        <text>ATP + H2O = ADP + phosphate + H(+)</text>
        <dbReference type="Rhea" id="RHEA:13065"/>
        <dbReference type="ChEBI" id="CHEBI:15377"/>
        <dbReference type="ChEBI" id="CHEBI:15378"/>
        <dbReference type="ChEBI" id="CHEBI:30616"/>
        <dbReference type="ChEBI" id="CHEBI:43474"/>
        <dbReference type="ChEBI" id="CHEBI:456216"/>
        <dbReference type="EC" id="5.6.2.4"/>
    </reaction>
</comment>
<reference evidence="14 15" key="1">
    <citation type="submission" date="2012-07" db="EMBL/GenBank/DDBJ databases">
        <authorList>
            <person name="Durkin A.S."/>
            <person name="McCorrison J."/>
            <person name="Torralba M."/>
            <person name="Gillis M."/>
            <person name="Methe B."/>
            <person name="Sutton G."/>
            <person name="Nelson K.E."/>
        </authorList>
    </citation>
    <scope>NUCLEOTIDE SEQUENCE [LARGE SCALE GENOMIC DNA]</scope>
    <source>
        <strain evidence="15">ATCC 12104 / DSM 43013 / CCUG 2238 / JCM 8349 / NCTC 10301 / Howell 279</strain>
    </source>
</reference>
<keyword evidence="5 10" id="KW-0067">ATP-binding</keyword>
<evidence type="ECO:0000256" key="6">
    <source>
        <dbReference type="ARBA" id="ARBA00023235"/>
    </source>
</evidence>
<proteinExistence type="inferred from homology"/>
<dbReference type="GO" id="GO:0000725">
    <property type="term" value="P:recombinational repair"/>
    <property type="evidence" value="ECO:0007669"/>
    <property type="project" value="TreeGrafter"/>
</dbReference>
<evidence type="ECO:0000313" key="15">
    <source>
        <dbReference type="Proteomes" id="UP000007814"/>
    </source>
</evidence>
<keyword evidence="3 10" id="KW-0378">Hydrolase</keyword>
<evidence type="ECO:0000259" key="12">
    <source>
        <dbReference type="PROSITE" id="PS51198"/>
    </source>
</evidence>
<dbReference type="PANTHER" id="PTHR11070">
    <property type="entry name" value="UVRD / RECB / PCRA DNA HELICASE FAMILY MEMBER"/>
    <property type="match status" value="1"/>
</dbReference>
<dbReference type="Gene3D" id="3.40.50.300">
    <property type="entry name" value="P-loop containing nucleotide triphosphate hydrolases"/>
    <property type="match status" value="3"/>
</dbReference>
<comment type="caution">
    <text evidence="14">The sequence shown here is derived from an EMBL/GenBank/DDBJ whole genome shotgun (WGS) entry which is preliminary data.</text>
</comment>
<evidence type="ECO:0000256" key="4">
    <source>
        <dbReference type="ARBA" id="ARBA00022806"/>
    </source>
</evidence>
<gene>
    <name evidence="14" type="ORF">HMPREF1129_1918</name>
</gene>
<dbReference type="GO" id="GO:0016887">
    <property type="term" value="F:ATP hydrolysis activity"/>
    <property type="evidence" value="ECO:0007669"/>
    <property type="project" value="RHEA"/>
</dbReference>
<feature type="domain" description="UvrD-like helicase ATP-binding" evidence="12">
    <location>
        <begin position="20"/>
        <end position="321"/>
    </location>
</feature>
<comment type="similarity">
    <text evidence="1">Belongs to the helicase family. UvrD subfamily.</text>
</comment>
<dbReference type="Gene3D" id="1.10.486.10">
    <property type="entry name" value="PCRA, domain 4"/>
    <property type="match status" value="1"/>
</dbReference>
<dbReference type="PATRIC" id="fig|1115803.3.peg.1875"/>
<accession>J3JJA9</accession>
<evidence type="ECO:0000313" key="14">
    <source>
        <dbReference type="EMBL" id="EJN84281.1"/>
    </source>
</evidence>
<dbReference type="eggNOG" id="COG0210">
    <property type="taxonomic scope" value="Bacteria"/>
</dbReference>
<dbReference type="PANTHER" id="PTHR11070:SF59">
    <property type="entry name" value="DNA 3'-5' HELICASE"/>
    <property type="match status" value="1"/>
</dbReference>
<keyword evidence="2 10" id="KW-0547">Nucleotide-binding</keyword>
<feature type="region of interest" description="Disordered" evidence="11">
    <location>
        <begin position="499"/>
        <end position="524"/>
    </location>
</feature>
<evidence type="ECO:0000256" key="11">
    <source>
        <dbReference type="SAM" id="MobiDB-lite"/>
    </source>
</evidence>
<dbReference type="InterPro" id="IPR014017">
    <property type="entry name" value="DNA_helicase_UvrD-like_C"/>
</dbReference>
<evidence type="ECO:0000256" key="9">
    <source>
        <dbReference type="ARBA" id="ARBA00048988"/>
    </source>
</evidence>
<keyword evidence="6" id="KW-0413">Isomerase</keyword>
<dbReference type="SUPFAM" id="SSF52540">
    <property type="entry name" value="P-loop containing nucleoside triphosphate hydrolases"/>
    <property type="match status" value="1"/>
</dbReference>
<evidence type="ECO:0000256" key="10">
    <source>
        <dbReference type="PROSITE-ProRule" id="PRU00560"/>
    </source>
</evidence>
<dbReference type="EMBL" id="ALJK01000157">
    <property type="protein sequence ID" value="EJN84281.1"/>
    <property type="molecule type" value="Genomic_DNA"/>
</dbReference>
<dbReference type="InterPro" id="IPR014016">
    <property type="entry name" value="UvrD-like_ATP-bd"/>
</dbReference>
<feature type="domain" description="UvrD-like helicase C-terminal" evidence="13">
    <location>
        <begin position="335"/>
        <end position="687"/>
    </location>
</feature>
<dbReference type="AlphaFoldDB" id="J3JJA9"/>
<evidence type="ECO:0000256" key="8">
    <source>
        <dbReference type="ARBA" id="ARBA00034808"/>
    </source>
</evidence>
<evidence type="ECO:0000259" key="13">
    <source>
        <dbReference type="PROSITE" id="PS51217"/>
    </source>
</evidence>
<dbReference type="InterPro" id="IPR013986">
    <property type="entry name" value="DExx_box_DNA_helicase_dom_sf"/>
</dbReference>
<dbReference type="Gene3D" id="1.10.10.160">
    <property type="match status" value="1"/>
</dbReference>
<dbReference type="InterPro" id="IPR027417">
    <property type="entry name" value="P-loop_NTPase"/>
</dbReference>
<dbReference type="GO" id="GO:0043138">
    <property type="term" value="F:3'-5' DNA helicase activity"/>
    <property type="evidence" value="ECO:0007669"/>
    <property type="project" value="UniProtKB-EC"/>
</dbReference>
<dbReference type="PROSITE" id="PS51198">
    <property type="entry name" value="UVRD_HELICASE_ATP_BIND"/>
    <property type="match status" value="1"/>
</dbReference>
<sequence length="901" mass="94331">MLQDPVRLLPPPEAPELPAADADGQRVLDRVADGSNVVVLGAPGTGKTSLALRLLAEAVAGGRDAVLLAPTRTRADWLRGRAAHLLREGHGDGVVRVRTPAALALTILTTSLTRRPDPLPPPVLLAGAEEDSVLASMISAISWPGLPVEATGSRAFRSELRNLLARAGELGVTADELAELGRRLNVPIWGPAAQLLRTWDAQGRTSAERRAQTRKMDTARLQDRAVEALGSWNSDAVTVPDRPHLIIVDDYQDCTAATARLLTALAAPDPDGHRAQIAVLGDTDVAVETFRGGTPSLLVAAEDHTGLGASRLRLTTRYRGEPAIAAVVADQSARVPVTGTAAHRQAYLVPRTSASRGSGAPDADRVTAPTGVEAILASSAWQERAHVARALRLEHVHHGTAWSQMAVIVRSAADAESLARDLRRRGVPLASRTPAVLLRAEPAAAALLDIVRAAIRDQLGGCGEPPQREAAINLLTSPLVGLTTMDLRRLRRRLRQDPEAAVASVSGAEPSEPGVSTEATTRTASRTGADAALLSLLADTDQASAFARSLDGEPLGAQADRLLTAARIIEALRAAVGGLPADAPRDVEALLWAAWHASDRAEAWRAVALQPSGSSVRSLLSEAAEHDLDVVTTLFKRAEVWAERHPGQDASTFLSELDAEVLPSDSVAPQGRRPEGVAVMTPARCAGQEWELVVVTGLERDRWPDLRLRDSLTRTGLLVDAVTDRLAAGVTASGDGAGGSGAVAAARAQVRADERRMLIMALSRATRRLLLTAAADAEHAPSPFLTEIAQSAGIALTDADGAPLLSPDTGDLTLRGLVGSCAARLSPGTWRRPPPMSAGAARSPSSCWPISLAGTFPAPTPSPGSVRQAPPLPALSSPRGSGYESAPPTLRAWPPAPSSGS</sequence>
<feature type="binding site" evidence="10">
    <location>
        <begin position="41"/>
        <end position="48"/>
    </location>
    <ligand>
        <name>ATP</name>
        <dbReference type="ChEBI" id="CHEBI:30616"/>
    </ligand>
</feature>
<dbReference type="RefSeq" id="WP_004564641.1">
    <property type="nucleotide sequence ID" value="NZ_ALJK01000157.1"/>
</dbReference>
<comment type="catalytic activity">
    <reaction evidence="7">
        <text>Couples ATP hydrolysis with the unwinding of duplex DNA by translocating in the 3'-5' direction.</text>
        <dbReference type="EC" id="5.6.2.4"/>
    </reaction>
</comment>
<feature type="region of interest" description="Disordered" evidence="11">
    <location>
        <begin position="1"/>
        <end position="22"/>
    </location>
</feature>
<keyword evidence="4 10" id="KW-0347">Helicase</keyword>
<evidence type="ECO:0000256" key="7">
    <source>
        <dbReference type="ARBA" id="ARBA00034617"/>
    </source>
</evidence>
<dbReference type="Pfam" id="PF00580">
    <property type="entry name" value="UvrD-helicase"/>
    <property type="match status" value="1"/>
</dbReference>
<evidence type="ECO:0000256" key="2">
    <source>
        <dbReference type="ARBA" id="ARBA00022741"/>
    </source>
</evidence>
<evidence type="ECO:0000256" key="1">
    <source>
        <dbReference type="ARBA" id="ARBA00009922"/>
    </source>
</evidence>
<evidence type="ECO:0000256" key="5">
    <source>
        <dbReference type="ARBA" id="ARBA00022840"/>
    </source>
</evidence>
<dbReference type="Proteomes" id="UP000007814">
    <property type="component" value="Unassembled WGS sequence"/>
</dbReference>
<organism evidence="14 15">
    <name type="scientific">Actinomyces naeslundii (strain ATCC 12104 / DSM 43013 / CCUG 2238 / JCM 8349 / NCTC 10301 / Howell 279)</name>
    <dbReference type="NCBI Taxonomy" id="1115803"/>
    <lineage>
        <taxon>Bacteria</taxon>
        <taxon>Bacillati</taxon>
        <taxon>Actinomycetota</taxon>
        <taxon>Actinomycetes</taxon>
        <taxon>Actinomycetales</taxon>
        <taxon>Actinomycetaceae</taxon>
        <taxon>Actinomyces</taxon>
    </lineage>
</organism>
<dbReference type="GO" id="GO:0003677">
    <property type="term" value="F:DNA binding"/>
    <property type="evidence" value="ECO:0007669"/>
    <property type="project" value="InterPro"/>
</dbReference>
<dbReference type="InterPro" id="IPR000212">
    <property type="entry name" value="DNA_helicase_UvrD/REP"/>
</dbReference>
<evidence type="ECO:0000256" key="3">
    <source>
        <dbReference type="ARBA" id="ARBA00022801"/>
    </source>
</evidence>
<name>J3JJA9_ACTNH</name>